<name>A0A4S3THA9_9EURY</name>
<evidence type="ECO:0000256" key="1">
    <source>
        <dbReference type="SAM" id="Phobius"/>
    </source>
</evidence>
<sequence>MSTQSGHKTATRQPEADPVVIDDHDAVAIDREMARTAAAGLGIWLALTFTAVGLLLVFGDPISSVFV</sequence>
<accession>A0A4S3THA9</accession>
<dbReference type="OrthoDB" id="377875at2157"/>
<keyword evidence="3" id="KW-1185">Reference proteome</keyword>
<dbReference type="EMBL" id="RBZW01000067">
    <property type="protein sequence ID" value="THE63262.1"/>
    <property type="molecule type" value="Genomic_DNA"/>
</dbReference>
<evidence type="ECO:0000313" key="3">
    <source>
        <dbReference type="Proteomes" id="UP000318864"/>
    </source>
</evidence>
<reference evidence="2 3" key="1">
    <citation type="submission" date="2018-10" db="EMBL/GenBank/DDBJ databases">
        <title>Natronolimnobius sp. XQ-INN 246 isolated from Inner Mongolia Autonomous Region of China.</title>
        <authorList>
            <person name="Xue Q."/>
        </authorList>
    </citation>
    <scope>NUCLEOTIDE SEQUENCE [LARGE SCALE GENOMIC DNA]</scope>
    <source>
        <strain evidence="2 3">XQ-INN 246</strain>
    </source>
</reference>
<dbReference type="Proteomes" id="UP000318864">
    <property type="component" value="Unassembled WGS sequence"/>
</dbReference>
<protein>
    <submittedName>
        <fullName evidence="2">Uncharacterized protein</fullName>
    </submittedName>
</protein>
<dbReference type="AlphaFoldDB" id="A0A4S3THA9"/>
<evidence type="ECO:0000313" key="2">
    <source>
        <dbReference type="EMBL" id="THE63262.1"/>
    </source>
</evidence>
<feature type="transmembrane region" description="Helical" evidence="1">
    <location>
        <begin position="38"/>
        <end position="58"/>
    </location>
</feature>
<gene>
    <name evidence="2" type="ORF">D8Y22_19045</name>
</gene>
<proteinExistence type="predicted"/>
<keyword evidence="1" id="KW-1133">Transmembrane helix</keyword>
<keyword evidence="1" id="KW-0812">Transmembrane</keyword>
<dbReference type="RefSeq" id="WP_141466238.1">
    <property type="nucleotide sequence ID" value="NZ_RBZW01000067.1"/>
</dbReference>
<organism evidence="2 3">
    <name type="scientific">Salinadaptatus halalkaliphilus</name>
    <dbReference type="NCBI Taxonomy" id="2419781"/>
    <lineage>
        <taxon>Archaea</taxon>
        <taxon>Methanobacteriati</taxon>
        <taxon>Methanobacteriota</taxon>
        <taxon>Stenosarchaea group</taxon>
        <taxon>Halobacteria</taxon>
        <taxon>Halobacteriales</taxon>
        <taxon>Natrialbaceae</taxon>
        <taxon>Salinadaptatus</taxon>
    </lineage>
</organism>
<comment type="caution">
    <text evidence="2">The sequence shown here is derived from an EMBL/GenBank/DDBJ whole genome shotgun (WGS) entry which is preliminary data.</text>
</comment>
<keyword evidence="1" id="KW-0472">Membrane</keyword>